<dbReference type="InterPro" id="IPR012336">
    <property type="entry name" value="Thioredoxin-like_fold"/>
</dbReference>
<dbReference type="InterPro" id="IPR036249">
    <property type="entry name" value="Thioredoxin-like_sf"/>
</dbReference>
<dbReference type="InterPro" id="IPR033954">
    <property type="entry name" value="DiS-bond_Isoase_DsbC/G"/>
</dbReference>
<evidence type="ECO:0000256" key="3">
    <source>
        <dbReference type="ARBA" id="ARBA00022729"/>
    </source>
</evidence>
<dbReference type="NCBIfam" id="NF008129">
    <property type="entry name" value="PRK10877.1"/>
    <property type="match status" value="1"/>
</dbReference>
<feature type="signal peptide" evidence="7">
    <location>
        <begin position="1"/>
        <end position="23"/>
    </location>
</feature>
<keyword evidence="4 7" id="KW-0574">Periplasm</keyword>
<organism evidence="10 11">
    <name type="scientific">Cardiobacterium hominis</name>
    <dbReference type="NCBI Taxonomy" id="2718"/>
    <lineage>
        <taxon>Bacteria</taxon>
        <taxon>Pseudomonadati</taxon>
        <taxon>Pseudomonadota</taxon>
        <taxon>Gammaproteobacteria</taxon>
        <taxon>Cardiobacteriales</taxon>
        <taxon>Cardiobacteriaceae</taxon>
        <taxon>Cardiobacterium</taxon>
    </lineage>
</organism>
<evidence type="ECO:0000259" key="8">
    <source>
        <dbReference type="Pfam" id="PF10411"/>
    </source>
</evidence>
<dbReference type="InterPro" id="IPR018950">
    <property type="entry name" value="DiS-bond_isomerase_DsbC/G_N"/>
</dbReference>
<dbReference type="Pfam" id="PF13098">
    <property type="entry name" value="Thioredoxin_2"/>
    <property type="match status" value="1"/>
</dbReference>
<dbReference type="PANTHER" id="PTHR35272">
    <property type="entry name" value="THIOL:DISULFIDE INTERCHANGE PROTEIN DSBC-RELATED"/>
    <property type="match status" value="1"/>
</dbReference>
<dbReference type="InterPro" id="IPR051470">
    <property type="entry name" value="Thiol:disulfide_interchange"/>
</dbReference>
<dbReference type="InterPro" id="IPR009094">
    <property type="entry name" value="DiS-bond_isomerase_DsbC/G_N_sf"/>
</dbReference>
<dbReference type="Gene3D" id="3.40.30.10">
    <property type="entry name" value="Glutaredoxin"/>
    <property type="match status" value="1"/>
</dbReference>
<comment type="subcellular location">
    <subcellularLocation>
        <location evidence="1 7">Periplasm</location>
    </subcellularLocation>
</comment>
<comment type="similarity">
    <text evidence="2 7">Belongs to the thioredoxin family. DsbC subfamily.</text>
</comment>
<dbReference type="SUPFAM" id="SSF52833">
    <property type="entry name" value="Thioredoxin-like"/>
    <property type="match status" value="1"/>
</dbReference>
<evidence type="ECO:0000256" key="4">
    <source>
        <dbReference type="ARBA" id="ARBA00022764"/>
    </source>
</evidence>
<sequence length="235" mass="25832">MTEKNMKKTISLTLLALAAAAHADDAAITQKLHAFGLKTVEIGDSPVPGLRSVITEQGIFYATKDGKYYLQGDLVELGDNGPIDLSNRPLLPKLEALKDEMIIFPAKNEKYAITVFFDSSCHYCQLLHKDIGALNERGITVRYLAFPRSGTGSKIARQMETVFSAPENRAKLLEDLESGKDIAETRADKVKKHYQLGHQLGVQGTPAIITPKGALIPGYYKPDDLLKMLQKETSS</sequence>
<dbReference type="PANTHER" id="PTHR35272:SF3">
    <property type="entry name" value="THIOL:DISULFIDE INTERCHANGE PROTEIN DSBC"/>
    <property type="match status" value="1"/>
</dbReference>
<evidence type="ECO:0000256" key="2">
    <source>
        <dbReference type="ARBA" id="ARBA00009813"/>
    </source>
</evidence>
<evidence type="ECO:0000256" key="6">
    <source>
        <dbReference type="ARBA" id="ARBA00023284"/>
    </source>
</evidence>
<dbReference type="AlphaFoldDB" id="A0A1C3HNW8"/>
<dbReference type="CDD" id="cd03020">
    <property type="entry name" value="DsbA_DsbC_DsbG"/>
    <property type="match status" value="1"/>
</dbReference>
<dbReference type="Gene3D" id="3.10.450.70">
    <property type="entry name" value="Disulphide bond isomerase, DsbC/G, N-terminal"/>
    <property type="match status" value="1"/>
</dbReference>
<dbReference type="Pfam" id="PF10411">
    <property type="entry name" value="DsbC_N"/>
    <property type="match status" value="1"/>
</dbReference>
<evidence type="ECO:0000313" key="10">
    <source>
        <dbReference type="EMBL" id="SAY71408.1"/>
    </source>
</evidence>
<evidence type="ECO:0000259" key="9">
    <source>
        <dbReference type="Pfam" id="PF13098"/>
    </source>
</evidence>
<evidence type="ECO:0000256" key="7">
    <source>
        <dbReference type="RuleBase" id="RU364038"/>
    </source>
</evidence>
<evidence type="ECO:0000256" key="5">
    <source>
        <dbReference type="ARBA" id="ARBA00023157"/>
    </source>
</evidence>
<keyword evidence="6 7" id="KW-0676">Redox-active center</keyword>
<evidence type="ECO:0000313" key="11">
    <source>
        <dbReference type="Proteomes" id="UP000190837"/>
    </source>
</evidence>
<dbReference type="GO" id="GO:0042597">
    <property type="term" value="C:periplasmic space"/>
    <property type="evidence" value="ECO:0007669"/>
    <property type="project" value="UniProtKB-SubCell"/>
</dbReference>
<gene>
    <name evidence="10" type="ORF">CHUV0807_0632</name>
</gene>
<dbReference type="Proteomes" id="UP000190837">
    <property type="component" value="Unassembled WGS sequence"/>
</dbReference>
<keyword evidence="5" id="KW-1015">Disulfide bond</keyword>
<reference evidence="11" key="1">
    <citation type="submission" date="2016-04" db="EMBL/GenBank/DDBJ databases">
        <authorList>
            <person name="Tagini F."/>
        </authorList>
    </citation>
    <scope>NUCLEOTIDE SEQUENCE [LARGE SCALE GENOMIC DNA]</scope>
    <source>
        <strain evidence="11">CHUV0807</strain>
    </source>
</reference>
<dbReference type="SUPFAM" id="SSF54423">
    <property type="entry name" value="DsbC/DsbG N-terminal domain-like"/>
    <property type="match status" value="1"/>
</dbReference>
<proteinExistence type="inferred from homology"/>
<evidence type="ECO:0000256" key="1">
    <source>
        <dbReference type="ARBA" id="ARBA00004418"/>
    </source>
</evidence>
<comment type="function">
    <text evidence="7">Required for disulfide bond formation in some periplasmic proteins. Acts by transferring its disulfide bond to other proteins and is reduced in the process.</text>
</comment>
<name>A0A1C3HNW8_9GAMM</name>
<protein>
    <recommendedName>
        <fullName evidence="7">Thiol:disulfide interchange protein</fullName>
    </recommendedName>
</protein>
<keyword evidence="3 7" id="KW-0732">Signal</keyword>
<feature type="chain" id="PRO_5010008950" description="Thiol:disulfide interchange protein" evidence="7">
    <location>
        <begin position="24"/>
        <end position="235"/>
    </location>
</feature>
<dbReference type="EMBL" id="FKLO01000026">
    <property type="protein sequence ID" value="SAY71408.1"/>
    <property type="molecule type" value="Genomic_DNA"/>
</dbReference>
<feature type="domain" description="Disulphide bond isomerase DsbC/G N-terminal" evidence="8">
    <location>
        <begin position="19"/>
        <end position="79"/>
    </location>
</feature>
<accession>A0A1C3HNW8</accession>
<feature type="domain" description="Thioredoxin-like fold" evidence="9">
    <location>
        <begin position="106"/>
        <end position="229"/>
    </location>
</feature>